<dbReference type="EMBL" id="CCND01000005">
    <property type="protein sequence ID" value="CDX51288.1"/>
    <property type="molecule type" value="Genomic_DNA"/>
</dbReference>
<dbReference type="InterPro" id="IPR036390">
    <property type="entry name" value="WH_DNA-bd_sf"/>
</dbReference>
<dbReference type="SUPFAM" id="SSF48008">
    <property type="entry name" value="GntR ligand-binding domain-like"/>
    <property type="match status" value="1"/>
</dbReference>
<dbReference type="SMART" id="SM00345">
    <property type="entry name" value="HTH_GNTR"/>
    <property type="match status" value="1"/>
</dbReference>
<dbReference type="SMART" id="SM00895">
    <property type="entry name" value="FCD"/>
    <property type="match status" value="1"/>
</dbReference>
<evidence type="ECO:0000256" key="2">
    <source>
        <dbReference type="ARBA" id="ARBA00023125"/>
    </source>
</evidence>
<dbReference type="InterPro" id="IPR011711">
    <property type="entry name" value="GntR_C"/>
</dbReference>
<dbReference type="Proteomes" id="UP000182888">
    <property type="component" value="Unassembled WGS sequence"/>
</dbReference>
<dbReference type="Gene3D" id="1.10.10.10">
    <property type="entry name" value="Winged helix-like DNA-binding domain superfamily/Winged helix DNA-binding domain"/>
    <property type="match status" value="1"/>
</dbReference>
<dbReference type="CDD" id="cd07377">
    <property type="entry name" value="WHTH_GntR"/>
    <property type="match status" value="1"/>
</dbReference>
<sequence length="253" mass="28070">MSRSDLREDEKAAAQFVELPRERRETGGGVAQATVAALQSMIRDGRLRPGDMLPPQRDLARDLNVSRATLREALSILATIGEIVAREGGRGFVCADPSGAPATPSWRFAARYSLSEVYQFRYIVESYAAELAALTHTEQEIADLKECTAAFRKAARENNLVAYAQADFDFHNLIMRISRNKLLVDMHQTFASVLLESQRLPTERRGNLLIAVQEHDRLLEAIAMGDPDGANYYMRKHISMAGSRAGLPPSQLP</sequence>
<proteinExistence type="predicted"/>
<evidence type="ECO:0000259" key="4">
    <source>
        <dbReference type="PROSITE" id="PS50949"/>
    </source>
</evidence>
<organism evidence="5 6">
    <name type="scientific">Mesorhizobium plurifarium</name>
    <dbReference type="NCBI Taxonomy" id="69974"/>
    <lineage>
        <taxon>Bacteria</taxon>
        <taxon>Pseudomonadati</taxon>
        <taxon>Pseudomonadota</taxon>
        <taxon>Alphaproteobacteria</taxon>
        <taxon>Hyphomicrobiales</taxon>
        <taxon>Phyllobacteriaceae</taxon>
        <taxon>Mesorhizobium</taxon>
    </lineage>
</organism>
<keyword evidence="2" id="KW-0238">DNA-binding</keyword>
<keyword evidence="3" id="KW-0804">Transcription</keyword>
<dbReference type="SUPFAM" id="SSF46785">
    <property type="entry name" value="Winged helix' DNA-binding domain"/>
    <property type="match status" value="1"/>
</dbReference>
<dbReference type="PRINTS" id="PR00035">
    <property type="entry name" value="HTHGNTR"/>
</dbReference>
<dbReference type="PANTHER" id="PTHR43537:SF5">
    <property type="entry name" value="UXU OPERON TRANSCRIPTIONAL REGULATOR"/>
    <property type="match status" value="1"/>
</dbReference>
<gene>
    <name evidence="5" type="ORF">MPL1032_130233</name>
</gene>
<dbReference type="Gene3D" id="1.20.120.530">
    <property type="entry name" value="GntR ligand-binding domain-like"/>
    <property type="match status" value="1"/>
</dbReference>
<dbReference type="PANTHER" id="PTHR43537">
    <property type="entry name" value="TRANSCRIPTIONAL REGULATOR, GNTR FAMILY"/>
    <property type="match status" value="1"/>
</dbReference>
<reference evidence="6" key="1">
    <citation type="submission" date="2014-08" db="EMBL/GenBank/DDBJ databases">
        <authorList>
            <person name="Edwards T."/>
        </authorList>
    </citation>
    <scope>NUCLEOTIDE SEQUENCE [LARGE SCALE GENOMIC DNA]</scope>
</reference>
<evidence type="ECO:0000313" key="5">
    <source>
        <dbReference type="EMBL" id="CDX51288.1"/>
    </source>
</evidence>
<accession>A0A0K2VRD2</accession>
<evidence type="ECO:0000256" key="3">
    <source>
        <dbReference type="ARBA" id="ARBA00023163"/>
    </source>
</evidence>
<dbReference type="InterPro" id="IPR036388">
    <property type="entry name" value="WH-like_DNA-bd_sf"/>
</dbReference>
<dbReference type="GO" id="GO:0003677">
    <property type="term" value="F:DNA binding"/>
    <property type="evidence" value="ECO:0007669"/>
    <property type="project" value="UniProtKB-KW"/>
</dbReference>
<dbReference type="PROSITE" id="PS50949">
    <property type="entry name" value="HTH_GNTR"/>
    <property type="match status" value="1"/>
</dbReference>
<dbReference type="Pfam" id="PF00392">
    <property type="entry name" value="GntR"/>
    <property type="match status" value="1"/>
</dbReference>
<evidence type="ECO:0000313" key="6">
    <source>
        <dbReference type="Proteomes" id="UP000182888"/>
    </source>
</evidence>
<evidence type="ECO:0000256" key="1">
    <source>
        <dbReference type="ARBA" id="ARBA00023015"/>
    </source>
</evidence>
<dbReference type="AlphaFoldDB" id="A0A0K2VRD2"/>
<dbReference type="InterPro" id="IPR008920">
    <property type="entry name" value="TF_FadR/GntR_C"/>
</dbReference>
<dbReference type="Pfam" id="PF07729">
    <property type="entry name" value="FCD"/>
    <property type="match status" value="1"/>
</dbReference>
<feature type="domain" description="HTH gntR-type" evidence="4">
    <location>
        <begin position="28"/>
        <end position="97"/>
    </location>
</feature>
<protein>
    <submittedName>
        <fullName evidence="5">GntR domain protein</fullName>
    </submittedName>
</protein>
<dbReference type="GO" id="GO:0003700">
    <property type="term" value="F:DNA-binding transcription factor activity"/>
    <property type="evidence" value="ECO:0007669"/>
    <property type="project" value="InterPro"/>
</dbReference>
<dbReference type="InterPro" id="IPR000524">
    <property type="entry name" value="Tscrpt_reg_HTH_GntR"/>
</dbReference>
<keyword evidence="1" id="KW-0805">Transcription regulation</keyword>
<name>A0A0K2VRD2_MESPL</name>